<feature type="signal peptide" evidence="3">
    <location>
        <begin position="1"/>
        <end position="22"/>
    </location>
</feature>
<dbReference type="PANTHER" id="PTHR38108:SF1">
    <property type="entry name" value="UPF0319 PROTEIN YCCT"/>
    <property type="match status" value="1"/>
</dbReference>
<gene>
    <name evidence="4" type="ORF">Dpoa569_0000991</name>
</gene>
<evidence type="ECO:0000313" key="5">
    <source>
        <dbReference type="Proteomes" id="UP000320591"/>
    </source>
</evidence>
<accession>A0A5B8HGP9</accession>
<organism evidence="4 5">
    <name type="scientific">Dickeya poaceiphila</name>
    <dbReference type="NCBI Taxonomy" id="568768"/>
    <lineage>
        <taxon>Bacteria</taxon>
        <taxon>Pseudomonadati</taxon>
        <taxon>Pseudomonadota</taxon>
        <taxon>Gammaproteobacteria</taxon>
        <taxon>Enterobacterales</taxon>
        <taxon>Pectobacteriaceae</taxon>
        <taxon>Dickeya</taxon>
    </lineage>
</organism>
<dbReference type="Pfam" id="PF09829">
    <property type="entry name" value="DUF2057"/>
    <property type="match status" value="1"/>
</dbReference>
<protein>
    <submittedName>
        <fullName evidence="4">DUF2057 family protein</fullName>
    </submittedName>
</protein>
<dbReference type="AlphaFoldDB" id="A0A5B8HGP9"/>
<reference evidence="4 5" key="1">
    <citation type="journal article" date="2019" name="Environ. Microbiol.">
        <title>The phytopathogenic nature of Dickeya aquatica 174/2 and the dynamic early evolution of Dickeya pathogenicity.</title>
        <authorList>
            <person name="Duprey A."/>
            <person name="Taib N."/>
            <person name="Leonard S."/>
            <person name="Garin T."/>
            <person name="Flandrois J.P."/>
            <person name="Nasser W."/>
            <person name="Brochier-Armanet C."/>
            <person name="Reverchon S."/>
        </authorList>
    </citation>
    <scope>NUCLEOTIDE SEQUENCE [LARGE SCALE GENOMIC DNA]</scope>
    <source>
        <strain evidence="4 5">NCPPB 569</strain>
    </source>
</reference>
<dbReference type="NCBIfam" id="NF002967">
    <property type="entry name" value="PRK03641.1"/>
    <property type="match status" value="1"/>
</dbReference>
<evidence type="ECO:0000256" key="2">
    <source>
        <dbReference type="ARBA" id="ARBA00022729"/>
    </source>
</evidence>
<evidence type="ECO:0000313" key="4">
    <source>
        <dbReference type="EMBL" id="QDX29255.1"/>
    </source>
</evidence>
<keyword evidence="5" id="KW-1185">Reference proteome</keyword>
<dbReference type="InterPro" id="IPR018635">
    <property type="entry name" value="UPF0319"/>
</dbReference>
<name>A0A5B8HGP9_9GAMM</name>
<dbReference type="PANTHER" id="PTHR38108">
    <property type="entry name" value="UPF0319 PROTEIN YCCT"/>
    <property type="match status" value="1"/>
</dbReference>
<keyword evidence="2 3" id="KW-0732">Signal</keyword>
<dbReference type="EMBL" id="CP042220">
    <property type="protein sequence ID" value="QDX29255.1"/>
    <property type="molecule type" value="Genomic_DNA"/>
</dbReference>
<dbReference type="RefSeq" id="WP_042872029.1">
    <property type="nucleotide sequence ID" value="NZ_CM001975.1"/>
</dbReference>
<dbReference type="KEGG" id="dic:Dpoa569_0000991"/>
<sequence length="215" mass="23707">MKTVSAIAAMLWLLTLSSPAMATTLKLRSDIELMMIDGKKISGSLLNGADSLELEKGYHQIVFQVLKPVGRSMGTRQTYRSPGLISTFDAHNLSEVSIRLPGLEDSGAWQRFSQSPDYQLVDSKNQPIATHTDVLRIDESALAGEIEIRMADYNRSGQPAAVITFAPPSPARNSAATCTPDNSSDTLGIMQSWLQQADKGTRQRFLEWVKERKTH</sequence>
<feature type="chain" id="PRO_5022941683" evidence="3">
    <location>
        <begin position="23"/>
        <end position="215"/>
    </location>
</feature>
<comment type="similarity">
    <text evidence="1">Belongs to the UPF0319 family.</text>
</comment>
<evidence type="ECO:0000256" key="1">
    <source>
        <dbReference type="ARBA" id="ARBA00008490"/>
    </source>
</evidence>
<dbReference type="STRING" id="568768.GCA_000406125_02888"/>
<proteinExistence type="inferred from homology"/>
<evidence type="ECO:0000256" key="3">
    <source>
        <dbReference type="SAM" id="SignalP"/>
    </source>
</evidence>
<dbReference type="Proteomes" id="UP000320591">
    <property type="component" value="Chromosome"/>
</dbReference>
<dbReference type="OrthoDB" id="6428208at2"/>